<organism evidence="1 2">
    <name type="scientific">Streptococcus acidominimus</name>
    <dbReference type="NCBI Taxonomy" id="1326"/>
    <lineage>
        <taxon>Bacteria</taxon>
        <taxon>Bacillati</taxon>
        <taxon>Bacillota</taxon>
        <taxon>Bacilli</taxon>
        <taxon>Lactobacillales</taxon>
        <taxon>Streptococcaceae</taxon>
        <taxon>Streptococcus</taxon>
    </lineage>
</organism>
<gene>
    <name evidence="1" type="ORF">NCTC12957_01333</name>
</gene>
<name>A0A380IHQ9_STRAI</name>
<accession>A0A380IHQ9</accession>
<dbReference type="AlphaFoldDB" id="A0A380IHQ9"/>
<protein>
    <submittedName>
        <fullName evidence="1">Uncharacterized protein</fullName>
    </submittedName>
</protein>
<dbReference type="EMBL" id="UHEN01000001">
    <property type="protein sequence ID" value="SUN07673.1"/>
    <property type="molecule type" value="Genomic_DNA"/>
</dbReference>
<proteinExistence type="predicted"/>
<reference evidence="1 2" key="1">
    <citation type="submission" date="2018-06" db="EMBL/GenBank/DDBJ databases">
        <authorList>
            <consortium name="Pathogen Informatics"/>
            <person name="Doyle S."/>
        </authorList>
    </citation>
    <scope>NUCLEOTIDE SEQUENCE [LARGE SCALE GENOMIC DNA]</scope>
    <source>
        <strain evidence="1 2">NCTC12957</strain>
    </source>
</reference>
<evidence type="ECO:0000313" key="2">
    <source>
        <dbReference type="Proteomes" id="UP000255213"/>
    </source>
</evidence>
<dbReference type="Proteomes" id="UP000255213">
    <property type="component" value="Unassembled WGS sequence"/>
</dbReference>
<sequence>MFHKHEEIYLFYTALSPCSIIKYEAIKKATENRKYDEEASESLLRKLLSSAFKGMLYL</sequence>
<evidence type="ECO:0000313" key="1">
    <source>
        <dbReference type="EMBL" id="SUN07673.1"/>
    </source>
</evidence>